<dbReference type="InterPro" id="IPR046077">
    <property type="entry name" value="DUF6095"/>
</dbReference>
<dbReference type="STRING" id="490189.SAMN02927903_02395"/>
<dbReference type="EMBL" id="FMVF01000011">
    <property type="protein sequence ID" value="SCY79551.1"/>
    <property type="molecule type" value="Genomic_DNA"/>
</dbReference>
<protein>
    <submittedName>
        <fullName evidence="2">Uncharacterized protein</fullName>
    </submittedName>
</protein>
<keyword evidence="1" id="KW-0472">Membrane</keyword>
<feature type="transmembrane region" description="Helical" evidence="1">
    <location>
        <begin position="12"/>
        <end position="33"/>
    </location>
</feature>
<keyword evidence="1" id="KW-0812">Transmembrane</keyword>
<dbReference type="OrthoDB" id="1447634at2"/>
<dbReference type="AlphaFoldDB" id="A0A1G5IV12"/>
<evidence type="ECO:0000313" key="3">
    <source>
        <dbReference type="Proteomes" id="UP000199354"/>
    </source>
</evidence>
<evidence type="ECO:0000313" key="2">
    <source>
        <dbReference type="EMBL" id="SCY79551.1"/>
    </source>
</evidence>
<evidence type="ECO:0000256" key="1">
    <source>
        <dbReference type="SAM" id="Phobius"/>
    </source>
</evidence>
<keyword evidence="1" id="KW-1133">Transmembrane helix</keyword>
<dbReference type="Pfam" id="PF19589">
    <property type="entry name" value="DUF6095"/>
    <property type="match status" value="1"/>
</dbReference>
<sequence length="73" mass="8356">MHTNRQILNKGIKYLAWALPLFFVGPTVIYNAFQNDHTAWHYLVLAVGVAICFFAVFFTFKGLNTIMKSLFGK</sequence>
<dbReference type="RefSeq" id="WP_091144098.1">
    <property type="nucleotide sequence ID" value="NZ_FMVF01000011.1"/>
</dbReference>
<proteinExistence type="predicted"/>
<feature type="transmembrane region" description="Helical" evidence="1">
    <location>
        <begin position="39"/>
        <end position="60"/>
    </location>
</feature>
<accession>A0A1G5IV12</accession>
<name>A0A1G5IV12_9FLAO</name>
<organism evidence="2 3">
    <name type="scientific">Flavobacterium caeni</name>
    <dbReference type="NCBI Taxonomy" id="490189"/>
    <lineage>
        <taxon>Bacteria</taxon>
        <taxon>Pseudomonadati</taxon>
        <taxon>Bacteroidota</taxon>
        <taxon>Flavobacteriia</taxon>
        <taxon>Flavobacteriales</taxon>
        <taxon>Flavobacteriaceae</taxon>
        <taxon>Flavobacterium</taxon>
    </lineage>
</organism>
<gene>
    <name evidence="2" type="ORF">SAMN02927903_02395</name>
</gene>
<reference evidence="2 3" key="1">
    <citation type="submission" date="2016-10" db="EMBL/GenBank/DDBJ databases">
        <authorList>
            <person name="de Groot N.N."/>
        </authorList>
    </citation>
    <scope>NUCLEOTIDE SEQUENCE [LARGE SCALE GENOMIC DNA]</scope>
    <source>
        <strain evidence="2 3">CGMCC 1.7031</strain>
    </source>
</reference>
<dbReference type="Proteomes" id="UP000199354">
    <property type="component" value="Unassembled WGS sequence"/>
</dbReference>
<keyword evidence="3" id="KW-1185">Reference proteome</keyword>